<evidence type="ECO:0000256" key="10">
    <source>
        <dbReference type="ARBA" id="ARBA00023242"/>
    </source>
</evidence>
<comment type="similarity">
    <text evidence="2">Belongs to the krueppel C2H2-type zinc-finger protein family.</text>
</comment>
<feature type="compositionally biased region" description="Basic and acidic residues" evidence="13">
    <location>
        <begin position="183"/>
        <end position="198"/>
    </location>
</feature>
<evidence type="ECO:0000256" key="7">
    <source>
        <dbReference type="ARBA" id="ARBA00022833"/>
    </source>
</evidence>
<feature type="region of interest" description="Disordered" evidence="13">
    <location>
        <begin position="413"/>
        <end position="437"/>
    </location>
</feature>
<dbReference type="PANTHER" id="PTHR47257">
    <property type="entry name" value="PH-RESPONSE TRANSCRIPTION FACTOR PACC/RIM101"/>
    <property type="match status" value="1"/>
</dbReference>
<feature type="region of interest" description="Disordered" evidence="13">
    <location>
        <begin position="462"/>
        <end position="545"/>
    </location>
</feature>
<dbReference type="InterPro" id="IPR013087">
    <property type="entry name" value="Znf_C2H2_type"/>
</dbReference>
<evidence type="ECO:0000313" key="16">
    <source>
        <dbReference type="Proteomes" id="UP000294933"/>
    </source>
</evidence>
<keyword evidence="8" id="KW-0805">Transcription regulation</keyword>
<feature type="compositionally biased region" description="Low complexity" evidence="13">
    <location>
        <begin position="529"/>
        <end position="541"/>
    </location>
</feature>
<dbReference type="GO" id="GO:0005634">
    <property type="term" value="C:nucleus"/>
    <property type="evidence" value="ECO:0007669"/>
    <property type="project" value="UniProtKB-SubCell"/>
</dbReference>
<dbReference type="InterPro" id="IPR036236">
    <property type="entry name" value="Znf_C2H2_sf"/>
</dbReference>
<comment type="subcellular location">
    <subcellularLocation>
        <location evidence="1">Nucleus</location>
    </subcellularLocation>
</comment>
<dbReference type="Gene3D" id="3.30.160.60">
    <property type="entry name" value="Classic Zinc Finger"/>
    <property type="match status" value="2"/>
</dbReference>
<dbReference type="OrthoDB" id="6155966at2759"/>
<feature type="compositionally biased region" description="Basic and acidic residues" evidence="13">
    <location>
        <begin position="140"/>
        <end position="151"/>
    </location>
</feature>
<gene>
    <name evidence="15" type="ORF">BD410DRAFT_894317</name>
</gene>
<organism evidence="15 16">
    <name type="scientific">Rickenella mellea</name>
    <dbReference type="NCBI Taxonomy" id="50990"/>
    <lineage>
        <taxon>Eukaryota</taxon>
        <taxon>Fungi</taxon>
        <taxon>Dikarya</taxon>
        <taxon>Basidiomycota</taxon>
        <taxon>Agaricomycotina</taxon>
        <taxon>Agaricomycetes</taxon>
        <taxon>Hymenochaetales</taxon>
        <taxon>Rickenellaceae</taxon>
        <taxon>Rickenella</taxon>
    </lineage>
</organism>
<feature type="compositionally biased region" description="Low complexity" evidence="13">
    <location>
        <begin position="507"/>
        <end position="521"/>
    </location>
</feature>
<dbReference type="SUPFAM" id="SSF57667">
    <property type="entry name" value="beta-beta-alpha zinc fingers"/>
    <property type="match status" value="1"/>
</dbReference>
<feature type="compositionally biased region" description="Low complexity" evidence="13">
    <location>
        <begin position="413"/>
        <end position="431"/>
    </location>
</feature>
<keyword evidence="4" id="KW-0479">Metal-binding</keyword>
<dbReference type="EMBL" id="ML170158">
    <property type="protein sequence ID" value="TDL28235.1"/>
    <property type="molecule type" value="Genomic_DNA"/>
</dbReference>
<name>A0A4Y7QLD5_9AGAM</name>
<dbReference type="AlphaFoldDB" id="A0A4Y7QLD5"/>
<dbReference type="STRING" id="50990.A0A4Y7QLD5"/>
<dbReference type="SMART" id="SM00355">
    <property type="entry name" value="ZnF_C2H2"/>
    <property type="match status" value="3"/>
</dbReference>
<feature type="region of interest" description="Disordered" evidence="13">
    <location>
        <begin position="140"/>
        <end position="255"/>
    </location>
</feature>
<proteinExistence type="inferred from homology"/>
<evidence type="ECO:0000313" key="15">
    <source>
        <dbReference type="EMBL" id="TDL28235.1"/>
    </source>
</evidence>
<evidence type="ECO:0000256" key="2">
    <source>
        <dbReference type="ARBA" id="ARBA00006991"/>
    </source>
</evidence>
<feature type="region of interest" description="Disordered" evidence="13">
    <location>
        <begin position="366"/>
        <end position="392"/>
    </location>
</feature>
<protein>
    <recommendedName>
        <fullName evidence="14">C2H2-type domain-containing protein</fullName>
    </recommendedName>
</protein>
<reference evidence="15 16" key="1">
    <citation type="submission" date="2018-06" db="EMBL/GenBank/DDBJ databases">
        <title>A transcriptomic atlas of mushroom development highlights an independent origin of complex multicellularity.</title>
        <authorList>
            <consortium name="DOE Joint Genome Institute"/>
            <person name="Krizsan K."/>
            <person name="Almasi E."/>
            <person name="Merenyi Z."/>
            <person name="Sahu N."/>
            <person name="Viragh M."/>
            <person name="Koszo T."/>
            <person name="Mondo S."/>
            <person name="Kiss B."/>
            <person name="Balint B."/>
            <person name="Kues U."/>
            <person name="Barry K."/>
            <person name="Hegedus J.C."/>
            <person name="Henrissat B."/>
            <person name="Johnson J."/>
            <person name="Lipzen A."/>
            <person name="Ohm R."/>
            <person name="Nagy I."/>
            <person name="Pangilinan J."/>
            <person name="Yan J."/>
            <person name="Xiong Y."/>
            <person name="Grigoriev I.V."/>
            <person name="Hibbett D.S."/>
            <person name="Nagy L.G."/>
        </authorList>
    </citation>
    <scope>NUCLEOTIDE SEQUENCE [LARGE SCALE GENOMIC DNA]</scope>
    <source>
        <strain evidence="15 16">SZMC22713</strain>
    </source>
</reference>
<accession>A0A4Y7QLD5</accession>
<evidence type="ECO:0000256" key="1">
    <source>
        <dbReference type="ARBA" id="ARBA00004123"/>
    </source>
</evidence>
<evidence type="ECO:0000256" key="11">
    <source>
        <dbReference type="ARBA" id="ARBA00038089"/>
    </source>
</evidence>
<keyword evidence="6 12" id="KW-0863">Zinc-finger</keyword>
<feature type="domain" description="C2H2-type" evidence="14">
    <location>
        <begin position="58"/>
        <end position="88"/>
    </location>
</feature>
<keyword evidence="9" id="KW-0804">Transcription</keyword>
<dbReference type="InterPro" id="IPR050806">
    <property type="entry name" value="pacC/RIM101"/>
</dbReference>
<dbReference type="PROSITE" id="PS00028">
    <property type="entry name" value="ZINC_FINGER_C2H2_1"/>
    <property type="match status" value="3"/>
</dbReference>
<evidence type="ECO:0000256" key="9">
    <source>
        <dbReference type="ARBA" id="ARBA00023163"/>
    </source>
</evidence>
<keyword evidence="7" id="KW-0862">Zinc</keyword>
<feature type="region of interest" description="Disordered" evidence="13">
    <location>
        <begin position="767"/>
        <end position="786"/>
    </location>
</feature>
<keyword evidence="10" id="KW-0539">Nucleus</keyword>
<feature type="region of interest" description="Disordered" evidence="13">
    <location>
        <begin position="685"/>
        <end position="725"/>
    </location>
</feature>
<evidence type="ECO:0000256" key="3">
    <source>
        <dbReference type="ARBA" id="ARBA00022491"/>
    </source>
</evidence>
<keyword evidence="16" id="KW-1185">Reference proteome</keyword>
<dbReference type="PANTHER" id="PTHR47257:SF1">
    <property type="entry name" value="PH-RESPONSE TRANSCRIPTION FACTOR PACC_RIM101"/>
    <property type="match status" value="1"/>
</dbReference>
<dbReference type="GO" id="GO:0045944">
    <property type="term" value="P:positive regulation of transcription by RNA polymerase II"/>
    <property type="evidence" value="ECO:0007669"/>
    <property type="project" value="TreeGrafter"/>
</dbReference>
<evidence type="ECO:0000256" key="12">
    <source>
        <dbReference type="PROSITE-ProRule" id="PRU00042"/>
    </source>
</evidence>
<dbReference type="Proteomes" id="UP000294933">
    <property type="component" value="Unassembled WGS sequence"/>
</dbReference>
<feature type="compositionally biased region" description="Low complexity" evidence="13">
    <location>
        <begin position="472"/>
        <end position="489"/>
    </location>
</feature>
<keyword evidence="3" id="KW-0678">Repressor</keyword>
<dbReference type="VEuPathDB" id="FungiDB:BD410DRAFT_894317"/>
<feature type="region of interest" description="Disordered" evidence="13">
    <location>
        <begin position="595"/>
        <end position="666"/>
    </location>
</feature>
<feature type="domain" description="C2H2-type" evidence="14">
    <location>
        <begin position="94"/>
        <end position="123"/>
    </location>
</feature>
<dbReference type="Pfam" id="PF00096">
    <property type="entry name" value="zf-C2H2"/>
    <property type="match status" value="1"/>
</dbReference>
<feature type="compositionally biased region" description="Low complexity" evidence="13">
    <location>
        <begin position="774"/>
        <end position="785"/>
    </location>
</feature>
<feature type="domain" description="C2H2-type" evidence="14">
    <location>
        <begin position="124"/>
        <end position="151"/>
    </location>
</feature>
<dbReference type="GO" id="GO:0008270">
    <property type="term" value="F:zinc ion binding"/>
    <property type="evidence" value="ECO:0007669"/>
    <property type="project" value="UniProtKB-KW"/>
</dbReference>
<sequence length="837" mass="90587">MPKDDSTHSRNLVPLSSLQRSLARISHPYHIMPSVDIHHDDDTKPSMQHDTSDLPAPLKCQWEHCSKSYSDADVLYNHLCNDHIGRKSTNNLCLTCKWKDCGTSCAKRDHITSHLRVHTPLKPHVCEVCNKSFKRPQDLKKHEKIHTEEHHAQHKHSKAITVVDPSYVQRVRGEAPKSAPTRTQHDTLEPPRITESRPKAGSVSSHGTPELSPPSSMPSISSVSPDFGLLPTPSPEFSHSQPYPHHRHSQSSDFALSTQLPSWQILRDDGSQAPAAASAGAKRSHDTAAIDDFFTDMKKRRVNPRYDPRQSHFLYMAERLTNIAYATQQQQQQQYSSNFNPRHVSFDVRTPEELAAVNQFLLTLGRDVDGTNPMRSPQQQQPLTPSDYNPSSYFDAASLSQLGLAGLPGMPGSSDSLYSQSGYSSPPQSSYTTQQAHRSLSVDYGSLYPAVHDVPYSTHIRAPRLSGSFGPQASSHHQQQHYSPTHTTSFYQPQPHSHFRPTPPLSSPHSPMSTPSSGGTPPLHPATISLSGGSSSSPTSGFPVQMQIPDGAAAFDALRASARNAPVPQLAPLDYATKTLRTVVPLKTAPSTYAAASRLVEKDDESDDEPKAPARREGEGEVERTPPRPMEPRLRTPLQRGPPARLTSDALASSSSSSAAASGISSRSSLYPLLTDSDAHIRLPPLSHMYRTPSPSSPSPSHSSLGTPRALSPSDSTTSASPRAQLTILPSLRSITSRSTLPSSSSSAVVDEGFLARGVDRIGLGARAESPNPAAGSGITASSSSMVAGGEIPSEVRRTHAALIRDFLVAINTDYKARFLAPSVAVSGARDVEMGAA</sequence>
<evidence type="ECO:0000256" key="13">
    <source>
        <dbReference type="SAM" id="MobiDB-lite"/>
    </source>
</evidence>
<dbReference type="FunFam" id="3.30.160.60:FF:000761">
    <property type="entry name" value="Zinc finger protein 449"/>
    <property type="match status" value="1"/>
</dbReference>
<evidence type="ECO:0000256" key="6">
    <source>
        <dbReference type="ARBA" id="ARBA00022771"/>
    </source>
</evidence>
<feature type="compositionally biased region" description="Polar residues" evidence="13">
    <location>
        <begin position="373"/>
        <end position="392"/>
    </location>
</feature>
<feature type="compositionally biased region" description="Low complexity" evidence="13">
    <location>
        <begin position="648"/>
        <end position="666"/>
    </location>
</feature>
<keyword evidence="5" id="KW-0677">Repeat</keyword>
<feature type="compositionally biased region" description="Basic and acidic residues" evidence="13">
    <location>
        <begin position="609"/>
        <end position="634"/>
    </location>
</feature>
<comment type="similarity">
    <text evidence="11">Belongs to the pacC/RIM101 family.</text>
</comment>
<evidence type="ECO:0000256" key="8">
    <source>
        <dbReference type="ARBA" id="ARBA00023015"/>
    </source>
</evidence>
<evidence type="ECO:0000256" key="5">
    <source>
        <dbReference type="ARBA" id="ARBA00022737"/>
    </source>
</evidence>
<evidence type="ECO:0000259" key="14">
    <source>
        <dbReference type="PROSITE" id="PS50157"/>
    </source>
</evidence>
<feature type="compositionally biased region" description="Polar residues" evidence="13">
    <location>
        <begin position="713"/>
        <end position="724"/>
    </location>
</feature>
<dbReference type="PROSITE" id="PS50157">
    <property type="entry name" value="ZINC_FINGER_C2H2_2"/>
    <property type="match status" value="3"/>
</dbReference>
<evidence type="ECO:0000256" key="4">
    <source>
        <dbReference type="ARBA" id="ARBA00022723"/>
    </source>
</evidence>